<organism evidence="1 2">
    <name type="scientific">Acinetobacter guillouiae</name>
    <name type="common">Acinetobacter genomosp. 11</name>
    <dbReference type="NCBI Taxonomy" id="106649"/>
    <lineage>
        <taxon>Bacteria</taxon>
        <taxon>Pseudomonadati</taxon>
        <taxon>Pseudomonadota</taxon>
        <taxon>Gammaproteobacteria</taxon>
        <taxon>Moraxellales</taxon>
        <taxon>Moraxellaceae</taxon>
        <taxon>Acinetobacter</taxon>
    </lineage>
</organism>
<protein>
    <submittedName>
        <fullName evidence="1">Uncharacterized protein</fullName>
    </submittedName>
</protein>
<proteinExistence type="predicted"/>
<comment type="caution">
    <text evidence="1">The sequence shown here is derived from an EMBL/GenBank/DDBJ whole genome shotgun (WGS) entry which is preliminary data.</text>
</comment>
<accession>A0A8X8GEF1</accession>
<dbReference type="Proteomes" id="UP000887320">
    <property type="component" value="Unassembled WGS sequence"/>
</dbReference>
<evidence type="ECO:0000313" key="1">
    <source>
        <dbReference type="EMBL" id="MCF0264347.1"/>
    </source>
</evidence>
<gene>
    <name evidence="1" type="ORF">KW868_07720</name>
</gene>
<dbReference type="AlphaFoldDB" id="A0A8X8GEF1"/>
<dbReference type="RefSeq" id="WP_234623137.1">
    <property type="nucleotide sequence ID" value="NZ_JAHWXT010000002.1"/>
</dbReference>
<reference evidence="1" key="1">
    <citation type="submission" date="2021-07" db="EMBL/GenBank/DDBJ databases">
        <authorList>
            <person name="Fernandez M."/>
            <person name="Pereira P."/>
            <person name="Torres Tejerizo G.A."/>
            <person name="Gonzalez P."/>
            <person name="Agostini E."/>
        </authorList>
    </citation>
    <scope>NUCLEOTIDE SEQUENCE</scope>
    <source>
        <strain evidence="1">SFC 500-1A</strain>
    </source>
</reference>
<evidence type="ECO:0000313" key="2">
    <source>
        <dbReference type="Proteomes" id="UP000887320"/>
    </source>
</evidence>
<name>A0A8X8GEF1_ACIGI</name>
<sequence>MLETLEWTLPDSVYDPYDYELNKDTDFKKLNPEQQANIVADYFGLIEGYNQINFSLAWRNHIADNSQYIRQVMQPIISNPSGYTLVSNSTPTPLIPLIY</sequence>
<dbReference type="EMBL" id="JAHWXT010000002">
    <property type="protein sequence ID" value="MCF0264347.1"/>
    <property type="molecule type" value="Genomic_DNA"/>
</dbReference>